<name>A0A0C1Q9G5_9GAMM</name>
<accession>A0A0C1Q9G5</accession>
<dbReference type="InterPro" id="IPR014987">
    <property type="entry name" value="UPF_YfcL"/>
</dbReference>
<evidence type="ECO:0008006" key="3">
    <source>
        <dbReference type="Google" id="ProtNLM"/>
    </source>
</evidence>
<dbReference type="OrthoDB" id="5600394at2"/>
<protein>
    <recommendedName>
        <fullName evidence="3">YfcL family protein</fullName>
    </recommendedName>
</protein>
<dbReference type="Proteomes" id="UP000031327">
    <property type="component" value="Unassembled WGS sequence"/>
</dbReference>
<evidence type="ECO:0000313" key="1">
    <source>
        <dbReference type="EMBL" id="KID57301.1"/>
    </source>
</evidence>
<reference evidence="1 2" key="1">
    <citation type="submission" date="2014-12" db="EMBL/GenBank/DDBJ databases">
        <title>Draft Genome Sequence of Pseudoalteromonas luteoviolacea HI1.</title>
        <authorList>
            <person name="Asahina A.Y."/>
            <person name="Hadfield M.G."/>
        </authorList>
    </citation>
    <scope>NUCLEOTIDE SEQUENCE [LARGE SCALE GENOMIC DNA]</scope>
    <source>
        <strain evidence="1 2">HI1</strain>
    </source>
</reference>
<dbReference type="EMBL" id="JWIC01000005">
    <property type="protein sequence ID" value="KID57301.1"/>
    <property type="molecule type" value="Genomic_DNA"/>
</dbReference>
<proteinExistence type="predicted"/>
<gene>
    <name evidence="1" type="ORF">JF50_08755</name>
</gene>
<comment type="caution">
    <text evidence="1">The sequence shown here is derived from an EMBL/GenBank/DDBJ whole genome shotgun (WGS) entry which is preliminary data.</text>
</comment>
<dbReference type="RefSeq" id="WP_039609074.1">
    <property type="nucleotide sequence ID" value="NZ_JWIC01000005.1"/>
</dbReference>
<dbReference type="Pfam" id="PF08891">
    <property type="entry name" value="YfcL"/>
    <property type="match status" value="1"/>
</dbReference>
<evidence type="ECO:0000313" key="2">
    <source>
        <dbReference type="Proteomes" id="UP000031327"/>
    </source>
</evidence>
<organism evidence="1 2">
    <name type="scientific">Pseudoalteromonas luteoviolacea</name>
    <dbReference type="NCBI Taxonomy" id="43657"/>
    <lineage>
        <taxon>Bacteria</taxon>
        <taxon>Pseudomonadati</taxon>
        <taxon>Pseudomonadota</taxon>
        <taxon>Gammaproteobacteria</taxon>
        <taxon>Alteromonadales</taxon>
        <taxon>Pseudoalteromonadaceae</taxon>
        <taxon>Pseudoalteromonas</taxon>
    </lineage>
</organism>
<dbReference type="AlphaFoldDB" id="A0A0C1Q9G5"/>
<sequence length="92" mass="10530">MSFETYVEAAQQFFDELVDRADDDELFAGGYLRGHFDLAVGYAQVEELNLQPEELNTKIEESLVKAYRNGELTDEDKEHVVSIWEQVKALTA</sequence>